<dbReference type="InterPro" id="IPR002939">
    <property type="entry name" value="DnaJ_C"/>
</dbReference>
<dbReference type="InterPro" id="IPR018253">
    <property type="entry name" value="DnaJ_domain_CS"/>
</dbReference>
<dbReference type="CDD" id="cd10747">
    <property type="entry name" value="DnaJ_C"/>
    <property type="match status" value="1"/>
</dbReference>
<reference evidence="7 8" key="1">
    <citation type="submission" date="2019-02" db="EMBL/GenBank/DDBJ databases">
        <title>Genomic Encyclopedia of Type Strains, Phase IV (KMG-IV): sequencing the most valuable type-strain genomes for metagenomic binning, comparative biology and taxonomic classification.</title>
        <authorList>
            <person name="Goeker M."/>
        </authorList>
    </citation>
    <scope>NUCLEOTIDE SEQUENCE [LARGE SCALE GENOMIC DNA]</scope>
    <source>
        <strain evidence="7 8">DSM 18116</strain>
    </source>
</reference>
<proteinExistence type="predicted"/>
<dbReference type="PANTHER" id="PTHR43096:SF52">
    <property type="entry name" value="DNAJ HOMOLOG 1, MITOCHONDRIAL-RELATED"/>
    <property type="match status" value="1"/>
</dbReference>
<evidence type="ECO:0000313" key="8">
    <source>
        <dbReference type="Proteomes" id="UP000293874"/>
    </source>
</evidence>
<comment type="caution">
    <text evidence="7">The sequence shown here is derived from an EMBL/GenBank/DDBJ whole genome shotgun (WGS) entry which is preliminary data.</text>
</comment>
<dbReference type="GO" id="GO:0003677">
    <property type="term" value="F:DNA binding"/>
    <property type="evidence" value="ECO:0007669"/>
    <property type="project" value="UniProtKB-KW"/>
</dbReference>
<protein>
    <submittedName>
        <fullName evidence="7">Curved DNA-binding protein</fullName>
    </submittedName>
</protein>
<dbReference type="InterPro" id="IPR001623">
    <property type="entry name" value="DnaJ_domain"/>
</dbReference>
<evidence type="ECO:0000256" key="2">
    <source>
        <dbReference type="ARBA" id="ARBA00022737"/>
    </source>
</evidence>
<keyword evidence="5" id="KW-0143">Chaperone</keyword>
<dbReference type="InterPro" id="IPR008971">
    <property type="entry name" value="HSP40/DnaJ_pept-bd"/>
</dbReference>
<dbReference type="Proteomes" id="UP000293874">
    <property type="component" value="Unassembled WGS sequence"/>
</dbReference>
<dbReference type="Pfam" id="PF01556">
    <property type="entry name" value="DnaJ_C"/>
    <property type="match status" value="1"/>
</dbReference>
<dbReference type="OrthoDB" id="9779889at2"/>
<dbReference type="SUPFAM" id="SSF46565">
    <property type="entry name" value="Chaperone J-domain"/>
    <property type="match status" value="1"/>
</dbReference>
<dbReference type="PRINTS" id="PR00625">
    <property type="entry name" value="JDOMAIN"/>
</dbReference>
<evidence type="ECO:0000259" key="6">
    <source>
        <dbReference type="PROSITE" id="PS50076"/>
    </source>
</evidence>
<dbReference type="PROSITE" id="PS50076">
    <property type="entry name" value="DNAJ_2"/>
    <property type="match status" value="1"/>
</dbReference>
<evidence type="ECO:0000256" key="5">
    <source>
        <dbReference type="ARBA" id="ARBA00023186"/>
    </source>
</evidence>
<dbReference type="SUPFAM" id="SSF49493">
    <property type="entry name" value="HSP40/DnaJ peptide-binding domain"/>
    <property type="match status" value="2"/>
</dbReference>
<dbReference type="PROSITE" id="PS00636">
    <property type="entry name" value="DNAJ_1"/>
    <property type="match status" value="1"/>
</dbReference>
<keyword evidence="8" id="KW-1185">Reference proteome</keyword>
<dbReference type="GO" id="GO:0005737">
    <property type="term" value="C:cytoplasm"/>
    <property type="evidence" value="ECO:0007669"/>
    <property type="project" value="TreeGrafter"/>
</dbReference>
<dbReference type="Gene3D" id="2.60.260.20">
    <property type="entry name" value="Urease metallochaperone UreE, N-terminal domain"/>
    <property type="match status" value="2"/>
</dbReference>
<evidence type="ECO:0000313" key="7">
    <source>
        <dbReference type="EMBL" id="RZS75890.1"/>
    </source>
</evidence>
<dbReference type="Pfam" id="PF00226">
    <property type="entry name" value="DnaJ"/>
    <property type="match status" value="1"/>
</dbReference>
<organism evidence="7 8">
    <name type="scientific">Pseudobacter ginsenosidimutans</name>
    <dbReference type="NCBI Taxonomy" id="661488"/>
    <lineage>
        <taxon>Bacteria</taxon>
        <taxon>Pseudomonadati</taxon>
        <taxon>Bacteroidota</taxon>
        <taxon>Chitinophagia</taxon>
        <taxon>Chitinophagales</taxon>
        <taxon>Chitinophagaceae</taxon>
        <taxon>Pseudobacter</taxon>
    </lineage>
</organism>
<dbReference type="RefSeq" id="WP_130540224.1">
    <property type="nucleotide sequence ID" value="NZ_CP042431.1"/>
</dbReference>
<keyword evidence="4" id="KW-0862">Zinc</keyword>
<evidence type="ECO:0000256" key="3">
    <source>
        <dbReference type="ARBA" id="ARBA00022771"/>
    </source>
</evidence>
<accession>A0A4Q7N4H7</accession>
<keyword evidence="1" id="KW-0479">Metal-binding</keyword>
<dbReference type="InterPro" id="IPR036869">
    <property type="entry name" value="J_dom_sf"/>
</dbReference>
<dbReference type="GO" id="GO:0051082">
    <property type="term" value="F:unfolded protein binding"/>
    <property type="evidence" value="ECO:0007669"/>
    <property type="project" value="InterPro"/>
</dbReference>
<evidence type="ECO:0000256" key="1">
    <source>
        <dbReference type="ARBA" id="ARBA00022723"/>
    </source>
</evidence>
<sequence length="300" mass="33360">MARDFYAILGVGRDASEADIKKAYRKLAVKYHPDKNPNNKEAENKFKEINEAYEVLSDADKRKKYDQFGENWNRMNEQGPPPGGGGQYQYYSNDPGGEGFHFEGDPNDIFESFFGGGGRRRSGKSKGGDYQSETTITLEEAFHGTTRLLQLNEQKLRIKLKPGTYDGLVIKLGGKGAPGVNGGPAGDLYITIHVMPHAQFRREGDNLVQPLQSDLFTAVLGGKQEVSTLTGKINITIPPGTQNGKLLRIKGKGMPVYDHPDQHGDLLLEIQVNIPENLTEQQKELFRQLQDSFNQSKTFA</sequence>
<dbReference type="AlphaFoldDB" id="A0A4Q7N4H7"/>
<dbReference type="Gene3D" id="1.10.287.110">
    <property type="entry name" value="DnaJ domain"/>
    <property type="match status" value="1"/>
</dbReference>
<gene>
    <name evidence="7" type="ORF">EV199_1766</name>
</gene>
<dbReference type="SMART" id="SM00271">
    <property type="entry name" value="DnaJ"/>
    <property type="match status" value="1"/>
</dbReference>
<evidence type="ECO:0000256" key="4">
    <source>
        <dbReference type="ARBA" id="ARBA00022833"/>
    </source>
</evidence>
<dbReference type="EMBL" id="SGXA01000001">
    <property type="protein sequence ID" value="RZS75890.1"/>
    <property type="molecule type" value="Genomic_DNA"/>
</dbReference>
<name>A0A4Q7N4H7_9BACT</name>
<keyword evidence="3" id="KW-0863">Zinc-finger</keyword>
<dbReference type="PANTHER" id="PTHR43096">
    <property type="entry name" value="DNAJ HOMOLOG 1, MITOCHONDRIAL-RELATED"/>
    <property type="match status" value="1"/>
</dbReference>
<dbReference type="FunFam" id="1.10.287.110:FF:000034">
    <property type="entry name" value="Chaperone protein DnaJ"/>
    <property type="match status" value="1"/>
</dbReference>
<feature type="domain" description="J" evidence="6">
    <location>
        <begin position="4"/>
        <end position="69"/>
    </location>
</feature>
<dbReference type="FunFam" id="2.60.260.20:FF:000005">
    <property type="entry name" value="Chaperone protein dnaJ 1, mitochondrial"/>
    <property type="match status" value="1"/>
</dbReference>
<keyword evidence="2" id="KW-0677">Repeat</keyword>
<dbReference type="GO" id="GO:0008270">
    <property type="term" value="F:zinc ion binding"/>
    <property type="evidence" value="ECO:0007669"/>
    <property type="project" value="UniProtKB-KW"/>
</dbReference>
<dbReference type="GO" id="GO:0042026">
    <property type="term" value="P:protein refolding"/>
    <property type="evidence" value="ECO:0007669"/>
    <property type="project" value="TreeGrafter"/>
</dbReference>
<dbReference type="CDD" id="cd06257">
    <property type="entry name" value="DnaJ"/>
    <property type="match status" value="1"/>
</dbReference>
<keyword evidence="7" id="KW-0238">DNA-binding</keyword>